<dbReference type="Gene3D" id="3.20.20.60">
    <property type="entry name" value="Phosphoenolpyruvate-binding domains"/>
    <property type="match status" value="1"/>
</dbReference>
<dbReference type="Proteomes" id="UP001265550">
    <property type="component" value="Unassembled WGS sequence"/>
</dbReference>
<evidence type="ECO:0000259" key="4">
    <source>
        <dbReference type="Pfam" id="PF03328"/>
    </source>
</evidence>
<dbReference type="Pfam" id="PF03328">
    <property type="entry name" value="HpcH_HpaI"/>
    <property type="match status" value="1"/>
</dbReference>
<dbReference type="PANTHER" id="PTHR30502">
    <property type="entry name" value="2-KETO-3-DEOXY-L-RHAMNONATE ALDOLASE"/>
    <property type="match status" value="1"/>
</dbReference>
<protein>
    <submittedName>
        <fullName evidence="5">2-keto-3-deoxy-L-rhamnonate aldolase RhmA</fullName>
    </submittedName>
</protein>
<evidence type="ECO:0000256" key="3">
    <source>
        <dbReference type="ARBA" id="ARBA00023239"/>
    </source>
</evidence>
<feature type="domain" description="HpcH/HpaI aldolase/citrate lyase" evidence="4">
    <location>
        <begin position="30"/>
        <end position="243"/>
    </location>
</feature>
<dbReference type="InterPro" id="IPR050251">
    <property type="entry name" value="HpcH-HpaI_aldolase"/>
</dbReference>
<dbReference type="InterPro" id="IPR005000">
    <property type="entry name" value="Aldolase/citrate-lyase_domain"/>
</dbReference>
<dbReference type="InterPro" id="IPR040442">
    <property type="entry name" value="Pyrv_kinase-like_dom_sf"/>
</dbReference>
<dbReference type="InterPro" id="IPR015813">
    <property type="entry name" value="Pyrv/PenolPyrv_kinase-like_dom"/>
</dbReference>
<gene>
    <name evidence="5" type="ORF">J2X09_004786</name>
</gene>
<reference evidence="5 6" key="1">
    <citation type="submission" date="2023-07" db="EMBL/GenBank/DDBJ databases">
        <title>Sorghum-associated microbial communities from plants grown in Nebraska, USA.</title>
        <authorList>
            <person name="Schachtman D."/>
        </authorList>
    </citation>
    <scope>NUCLEOTIDE SEQUENCE [LARGE SCALE GENOMIC DNA]</scope>
    <source>
        <strain evidence="5 6">BE240</strain>
    </source>
</reference>
<dbReference type="RefSeq" id="WP_204735310.1">
    <property type="nucleotide sequence ID" value="NZ_JAVDWE010000018.1"/>
</dbReference>
<organism evidence="5 6">
    <name type="scientific">Hydrogenophaga laconesensis</name>
    <dbReference type="NCBI Taxonomy" id="1805971"/>
    <lineage>
        <taxon>Bacteria</taxon>
        <taxon>Pseudomonadati</taxon>
        <taxon>Pseudomonadota</taxon>
        <taxon>Betaproteobacteria</taxon>
        <taxon>Burkholderiales</taxon>
        <taxon>Comamonadaceae</taxon>
        <taxon>Hydrogenophaga</taxon>
    </lineage>
</organism>
<evidence type="ECO:0000313" key="5">
    <source>
        <dbReference type="EMBL" id="MDR7097017.1"/>
    </source>
</evidence>
<evidence type="ECO:0000313" key="6">
    <source>
        <dbReference type="Proteomes" id="UP001265550"/>
    </source>
</evidence>
<dbReference type="PANTHER" id="PTHR30502:SF0">
    <property type="entry name" value="PHOSPHOENOLPYRUVATE CARBOXYLASE FAMILY PROTEIN"/>
    <property type="match status" value="1"/>
</dbReference>
<dbReference type="EMBL" id="JAVDWE010000018">
    <property type="protein sequence ID" value="MDR7097017.1"/>
    <property type="molecule type" value="Genomic_DNA"/>
</dbReference>
<accession>A0ABU1VHQ8</accession>
<dbReference type="SUPFAM" id="SSF51621">
    <property type="entry name" value="Phosphoenolpyruvate/pyruvate domain"/>
    <property type="match status" value="1"/>
</dbReference>
<comment type="caution">
    <text evidence="5">The sequence shown here is derived from an EMBL/GenBank/DDBJ whole genome shotgun (WGS) entry which is preliminary data.</text>
</comment>
<sequence length="262" mass="27667">MATEALPNAVVRRFAAGEAALGLGIQQLRAPAVVGLAQRCGFHFLFIDLEHGPLTCAMAVDIAAAALPAGLPALVRVPGKNSPDIARLLDGGVQGIVVPHVDTPEEAQAVASACKYPPLGRRSFFGLQPHFGYRRVPVHEAMALGNAQVLTVVMLESPQALRHVDEIAAVPGIDVLMIGCNDLSMELGIPGELDHPLMVIARHAVVDACRRHGKTPGLGGIADAVLLRRCLREEGMRFVLACNDTDLLLDAGVARVDSLQQA</sequence>
<evidence type="ECO:0000256" key="2">
    <source>
        <dbReference type="ARBA" id="ARBA00022723"/>
    </source>
</evidence>
<comment type="similarity">
    <text evidence="1">Belongs to the HpcH/HpaI aldolase family.</text>
</comment>
<keyword evidence="6" id="KW-1185">Reference proteome</keyword>
<name>A0ABU1VHQ8_9BURK</name>
<keyword evidence="2" id="KW-0479">Metal-binding</keyword>
<proteinExistence type="inferred from homology"/>
<evidence type="ECO:0000256" key="1">
    <source>
        <dbReference type="ARBA" id="ARBA00005568"/>
    </source>
</evidence>
<keyword evidence="3" id="KW-0456">Lyase</keyword>